<evidence type="ECO:0000313" key="7">
    <source>
        <dbReference type="EMBL" id="KIW74269.1"/>
    </source>
</evidence>
<dbReference type="OrthoDB" id="119302at2759"/>
<reference evidence="7 8" key="1">
    <citation type="submission" date="2015-01" db="EMBL/GenBank/DDBJ databases">
        <title>The Genome Sequence of Fonsecaea pedrosoi CBS 271.37.</title>
        <authorList>
            <consortium name="The Broad Institute Genomics Platform"/>
            <person name="Cuomo C."/>
            <person name="de Hoog S."/>
            <person name="Gorbushina A."/>
            <person name="Stielow B."/>
            <person name="Teixiera M."/>
            <person name="Abouelleil A."/>
            <person name="Chapman S.B."/>
            <person name="Priest M."/>
            <person name="Young S.K."/>
            <person name="Wortman J."/>
            <person name="Nusbaum C."/>
            <person name="Birren B."/>
        </authorList>
    </citation>
    <scope>NUCLEOTIDE SEQUENCE [LARGE SCALE GENOMIC DNA]</scope>
    <source>
        <strain evidence="7 8">CBS 271.37</strain>
    </source>
</reference>
<keyword evidence="2" id="KW-0690">Ribosome biogenesis</keyword>
<dbReference type="GO" id="GO:0000462">
    <property type="term" value="P:maturation of SSU-rRNA from tricistronic rRNA transcript (SSU-rRNA, 5.8S rRNA, LSU-rRNA)"/>
    <property type="evidence" value="ECO:0007669"/>
    <property type="project" value="TreeGrafter"/>
</dbReference>
<feature type="region of interest" description="Disordered" evidence="5">
    <location>
        <begin position="436"/>
        <end position="478"/>
    </location>
</feature>
<dbReference type="Pfam" id="PF22298">
    <property type="entry name" value="Tsr1_G-like"/>
    <property type="match status" value="1"/>
</dbReference>
<feature type="region of interest" description="Disordered" evidence="5">
    <location>
        <begin position="708"/>
        <end position="729"/>
    </location>
</feature>
<protein>
    <recommendedName>
        <fullName evidence="6">Bms1-type G domain-containing protein</fullName>
    </recommendedName>
</protein>
<dbReference type="PANTHER" id="PTHR12858">
    <property type="entry name" value="RIBOSOME BIOGENESIS PROTEIN"/>
    <property type="match status" value="1"/>
</dbReference>
<feature type="compositionally biased region" description="Basic and acidic residues" evidence="5">
    <location>
        <begin position="33"/>
        <end position="51"/>
    </location>
</feature>
<feature type="compositionally biased region" description="Acidic residues" evidence="5">
    <location>
        <begin position="460"/>
        <end position="477"/>
    </location>
</feature>
<dbReference type="Pfam" id="PF08142">
    <property type="entry name" value="AARP2CN"/>
    <property type="match status" value="1"/>
</dbReference>
<dbReference type="InterPro" id="IPR007034">
    <property type="entry name" value="BMS1_TSR1_C"/>
</dbReference>
<dbReference type="SMART" id="SM01362">
    <property type="entry name" value="DUF663"/>
    <property type="match status" value="1"/>
</dbReference>
<feature type="domain" description="Bms1-type G" evidence="6">
    <location>
        <begin position="93"/>
        <end position="252"/>
    </location>
</feature>
<dbReference type="Pfam" id="PF04950">
    <property type="entry name" value="RIBIOP_C"/>
    <property type="match status" value="1"/>
</dbReference>
<evidence type="ECO:0000256" key="2">
    <source>
        <dbReference type="ARBA" id="ARBA00022517"/>
    </source>
</evidence>
<sequence>MAHATTTTSVHHHRSTTKVDHKPFKSRFASKSALKDQAKGKVESQRSERGQRKTPHQQVMSKLARRNQAKQLRMHHRDKKEGEELIFQGVDGAAKHIAVVPLSNDVDPYSAIKTLNESVDVSDSSVSSGTVPVRVDRFRRNLLYLPAKFDLFNALEICKLADWVIFVLDAEQKYGEEEDLFLRSLEGQGITNVTAVVHNLDQKVPAPKRMRHLTELNIALGRYFPALDKLSSLDSKSDCSNLVRRICTASTRGIRWRDDRSWMLVEQANWGPQVDETAATTNVTLLGTIRGKALNPDRLVHVPGWGDFQISSIRQVPRSGQKRKAEEMDADEPIKEWKPTADQDDLAELAPEEAEMQDAASTVAATEHKGVLLDDHHYFSDDNSHIPPRPKKLPPGTSNYQAAWFLDDVSDSESDMMSEDGDRDGDVAMDAEQDSLNIEDGGSVTGGKAPSEYPQSEMNLDNDDDEEGNDAPLEAEEEARQLAEFRASRRKKEAEEDLEFPDEIELHPDVLARERLAKYRGLKSLRTSEWNHAEDAPYEPAEYKRLLQVPEYRKAYSSVMKESLAGAVLAGTRVEIELRDVPVSLRSSAPHPSSMFSLLRHEHKHAVINLNVTLRSDLEEPIKSKDELVVQIGHRRLLINPVFSAAGQTPNDVHKFDRFLHPGRTAIATFTGPLTWGSVPVLVFQRRAPCQPLDSGDTTAAPALIDSNATTSTSTSAPTSTPSSPPSSLRLIGTATTLPPSSSRVVAKRLILTGHPYKIHKKVVTVRYMFFDRGDVQWFAALPLFTRRGRQGFIKEPLGTHGYFKATFDGRVGPLDAVAVALYKRVWPRGARVWE</sequence>
<keyword evidence="3" id="KW-0539">Nucleus</keyword>
<comment type="subcellular location">
    <subcellularLocation>
        <location evidence="1">Nucleus</location>
        <location evidence="1">Nucleolus</location>
    </subcellularLocation>
</comment>
<dbReference type="SMART" id="SM00785">
    <property type="entry name" value="AARP2CN"/>
    <property type="match status" value="1"/>
</dbReference>
<dbReference type="GO" id="GO:0034511">
    <property type="term" value="F:U3 snoRNA binding"/>
    <property type="evidence" value="ECO:0007669"/>
    <property type="project" value="TreeGrafter"/>
</dbReference>
<evidence type="ECO:0000256" key="3">
    <source>
        <dbReference type="ARBA" id="ARBA00023242"/>
    </source>
</evidence>
<comment type="similarity">
    <text evidence="4">Belongs to the TRAFAC class translation factor GTPase superfamily. Bms1-like GTPase family. TSR1 subfamily.</text>
</comment>
<evidence type="ECO:0000259" key="6">
    <source>
        <dbReference type="PROSITE" id="PS51714"/>
    </source>
</evidence>
<dbReference type="AlphaFoldDB" id="A0A0D2GPC5"/>
<dbReference type="InterPro" id="IPR039761">
    <property type="entry name" value="Bms1/Tsr1"/>
</dbReference>
<dbReference type="GO" id="GO:0005730">
    <property type="term" value="C:nucleolus"/>
    <property type="evidence" value="ECO:0007669"/>
    <property type="project" value="UniProtKB-SubCell"/>
</dbReference>
<dbReference type="GO" id="GO:0000479">
    <property type="term" value="P:endonucleolytic cleavage of tricistronic rRNA transcript (SSU-rRNA, 5.8S rRNA, LSU-rRNA)"/>
    <property type="evidence" value="ECO:0007669"/>
    <property type="project" value="TreeGrafter"/>
</dbReference>
<organism evidence="7 8">
    <name type="scientific">Fonsecaea pedrosoi CBS 271.37</name>
    <dbReference type="NCBI Taxonomy" id="1442368"/>
    <lineage>
        <taxon>Eukaryota</taxon>
        <taxon>Fungi</taxon>
        <taxon>Dikarya</taxon>
        <taxon>Ascomycota</taxon>
        <taxon>Pezizomycotina</taxon>
        <taxon>Eurotiomycetes</taxon>
        <taxon>Chaetothyriomycetidae</taxon>
        <taxon>Chaetothyriales</taxon>
        <taxon>Herpotrichiellaceae</taxon>
        <taxon>Fonsecaea</taxon>
    </lineage>
</organism>
<gene>
    <name evidence="7" type="ORF">Z517_12209</name>
</gene>
<dbReference type="HOGENOM" id="CLU_009858_1_0_1"/>
<evidence type="ECO:0000256" key="1">
    <source>
        <dbReference type="ARBA" id="ARBA00004604"/>
    </source>
</evidence>
<accession>A0A0D2GPC5</accession>
<dbReference type="InterPro" id="IPR030387">
    <property type="entry name" value="G_Bms1/Tsr1_dom"/>
</dbReference>
<dbReference type="STRING" id="1442368.A0A0D2GPC5"/>
<feature type="compositionally biased region" description="Low complexity" evidence="5">
    <location>
        <begin position="709"/>
        <end position="728"/>
    </location>
</feature>
<dbReference type="GeneID" id="25311699"/>
<feature type="region of interest" description="Disordered" evidence="5">
    <location>
        <begin position="1"/>
        <end position="68"/>
    </location>
</feature>
<dbReference type="InterPro" id="IPR012948">
    <property type="entry name" value="AARP2CN"/>
</dbReference>
<name>A0A0D2GPC5_9EURO</name>
<dbReference type="VEuPathDB" id="FungiDB:Z517_12209"/>
<keyword evidence="8" id="KW-1185">Reference proteome</keyword>
<dbReference type="PANTHER" id="PTHR12858:SF1">
    <property type="entry name" value="PRE-RRNA-PROCESSING PROTEIN TSR1 HOMOLOG"/>
    <property type="match status" value="1"/>
</dbReference>
<dbReference type="GO" id="GO:0005525">
    <property type="term" value="F:GTP binding"/>
    <property type="evidence" value="ECO:0007669"/>
    <property type="project" value="TreeGrafter"/>
</dbReference>
<evidence type="ECO:0000256" key="5">
    <source>
        <dbReference type="SAM" id="MobiDB-lite"/>
    </source>
</evidence>
<dbReference type="GO" id="GO:0030688">
    <property type="term" value="C:preribosome, small subunit precursor"/>
    <property type="evidence" value="ECO:0007669"/>
    <property type="project" value="TreeGrafter"/>
</dbReference>
<dbReference type="GO" id="GO:0003924">
    <property type="term" value="F:GTPase activity"/>
    <property type="evidence" value="ECO:0007669"/>
    <property type="project" value="TreeGrafter"/>
</dbReference>
<evidence type="ECO:0000313" key="8">
    <source>
        <dbReference type="Proteomes" id="UP000053029"/>
    </source>
</evidence>
<proteinExistence type="inferred from homology"/>
<evidence type="ECO:0000256" key="4">
    <source>
        <dbReference type="ARBA" id="ARBA00038288"/>
    </source>
</evidence>
<dbReference type="EMBL" id="KN846977">
    <property type="protein sequence ID" value="KIW74269.1"/>
    <property type="molecule type" value="Genomic_DNA"/>
</dbReference>
<dbReference type="PROSITE" id="PS51714">
    <property type="entry name" value="G_BMS1"/>
    <property type="match status" value="1"/>
</dbReference>
<dbReference type="Proteomes" id="UP000053029">
    <property type="component" value="Unassembled WGS sequence"/>
</dbReference>
<dbReference type="RefSeq" id="XP_013278077.1">
    <property type="nucleotide sequence ID" value="XM_013422623.1"/>
</dbReference>